<feature type="zinc finger region" description="C3H1-type" evidence="1">
    <location>
        <begin position="30"/>
        <end position="50"/>
    </location>
</feature>
<keyword evidence="1" id="KW-0863">Zinc-finger</keyword>
<dbReference type="EMBL" id="CAJJDN010000003">
    <property type="protein sequence ID" value="CAD8048866.1"/>
    <property type="molecule type" value="Genomic_DNA"/>
</dbReference>
<gene>
    <name evidence="3" type="ORF">PSON_ATCC_30995.1.T0030452</name>
</gene>
<protein>
    <recommendedName>
        <fullName evidence="2">C3H1-type domain-containing protein</fullName>
    </recommendedName>
</protein>
<keyword evidence="4" id="KW-1185">Reference proteome</keyword>
<evidence type="ECO:0000259" key="2">
    <source>
        <dbReference type="PROSITE" id="PS50103"/>
    </source>
</evidence>
<feature type="domain" description="C3H1-type" evidence="2">
    <location>
        <begin position="30"/>
        <end position="50"/>
    </location>
</feature>
<sequence>MASAFQDSSIRGIFQKAKSKKFYDQEIEEKQKAEICKNFLFKGSCKYSENRDYIQMRISKQNYTKTIINLELVLMDQNANIYIQKQKTRQNCGVIFRNNQKRIQFHLLFPGISKKNIFNLKDGYIKVLKSIQRLSRGRITILFQKTLCMKDLCFNKQNNI</sequence>
<dbReference type="InterPro" id="IPR000571">
    <property type="entry name" value="Znf_CCCH"/>
</dbReference>
<evidence type="ECO:0000313" key="4">
    <source>
        <dbReference type="Proteomes" id="UP000692954"/>
    </source>
</evidence>
<comment type="caution">
    <text evidence="3">The sequence shown here is derived from an EMBL/GenBank/DDBJ whole genome shotgun (WGS) entry which is preliminary data.</text>
</comment>
<dbReference type="PROSITE" id="PS50103">
    <property type="entry name" value="ZF_C3H1"/>
    <property type="match status" value="1"/>
</dbReference>
<reference evidence="3" key="1">
    <citation type="submission" date="2021-01" db="EMBL/GenBank/DDBJ databases">
        <authorList>
            <consortium name="Genoscope - CEA"/>
            <person name="William W."/>
        </authorList>
    </citation>
    <scope>NUCLEOTIDE SEQUENCE</scope>
</reference>
<dbReference type="GO" id="GO:0008270">
    <property type="term" value="F:zinc ion binding"/>
    <property type="evidence" value="ECO:0007669"/>
    <property type="project" value="UniProtKB-KW"/>
</dbReference>
<keyword evidence="1" id="KW-0479">Metal-binding</keyword>
<keyword evidence="1" id="KW-0862">Zinc</keyword>
<evidence type="ECO:0000256" key="1">
    <source>
        <dbReference type="PROSITE-ProRule" id="PRU00723"/>
    </source>
</evidence>
<accession>A0A8S1K0A6</accession>
<dbReference type="Proteomes" id="UP000692954">
    <property type="component" value="Unassembled WGS sequence"/>
</dbReference>
<dbReference type="AlphaFoldDB" id="A0A8S1K0A6"/>
<evidence type="ECO:0000313" key="3">
    <source>
        <dbReference type="EMBL" id="CAD8048866.1"/>
    </source>
</evidence>
<organism evidence="3 4">
    <name type="scientific">Paramecium sonneborni</name>
    <dbReference type="NCBI Taxonomy" id="65129"/>
    <lineage>
        <taxon>Eukaryota</taxon>
        <taxon>Sar</taxon>
        <taxon>Alveolata</taxon>
        <taxon>Ciliophora</taxon>
        <taxon>Intramacronucleata</taxon>
        <taxon>Oligohymenophorea</taxon>
        <taxon>Peniculida</taxon>
        <taxon>Parameciidae</taxon>
        <taxon>Paramecium</taxon>
    </lineage>
</organism>
<proteinExistence type="predicted"/>
<name>A0A8S1K0A6_9CILI</name>